<dbReference type="NCBIfam" id="NF005919">
    <property type="entry name" value="PRK07920.1"/>
    <property type="match status" value="1"/>
</dbReference>
<feature type="region of interest" description="Disordered" evidence="7">
    <location>
        <begin position="317"/>
        <end position="341"/>
    </location>
</feature>
<dbReference type="EMBL" id="CP014228">
    <property type="protein sequence ID" value="AMD87869.1"/>
    <property type="molecule type" value="Genomic_DNA"/>
</dbReference>
<sequence length="341" mass="37315">MRRPGVDDVYRFAWRNVRRLPAPVGYGLFHLAGDAAWAVQRVTRSSTGVGQLRRNLAHLLPEGTSERTLSFTTRAGMRSYMRYFYEAFALPGLSRDQLMARVRPDVDPAVWEAVAKGSIVIALPHMGNWDLVGAWGSERLAQVLTVAERLEPEDLFEQFVEFREGLGMRIIGQAKGEKVFERLVAAAREDRYVIPLLADRDLSSSGIEAPLGGAPAHVAAGPAALAERLGVPLFTASVAYERLTGERRRAAGGPWGVVLTIRPVPAPEGLTGRGKVAAWTRAWVADLGPRIAEHAQDWHMLQPVFDADLDQERLARRRAREAAEEDAPAAAVTTAAGEGRA</sequence>
<keyword evidence="6 8" id="KW-0012">Acyltransferase</keyword>
<dbReference type="Pfam" id="PF03279">
    <property type="entry name" value="Lip_A_acyltrans"/>
    <property type="match status" value="1"/>
</dbReference>
<reference evidence="9" key="1">
    <citation type="submission" date="2016-02" db="EMBL/GenBank/DDBJ databases">
        <authorList>
            <person name="Holder M.E."/>
            <person name="Ajami N.J."/>
            <person name="Petrosino J.F."/>
        </authorList>
    </citation>
    <scope>NUCLEOTIDE SEQUENCE [LARGE SCALE GENOMIC DNA]</scope>
    <source>
        <strain evidence="9">CCUG 36733</strain>
    </source>
</reference>
<evidence type="ECO:0000313" key="9">
    <source>
        <dbReference type="Proteomes" id="UP000065220"/>
    </source>
</evidence>
<evidence type="ECO:0000256" key="6">
    <source>
        <dbReference type="ARBA" id="ARBA00023315"/>
    </source>
</evidence>
<gene>
    <name evidence="8" type="ORF">AXF14_10125</name>
</gene>
<dbReference type="GO" id="GO:0016746">
    <property type="term" value="F:acyltransferase activity"/>
    <property type="evidence" value="ECO:0007669"/>
    <property type="project" value="UniProtKB-KW"/>
</dbReference>
<dbReference type="OrthoDB" id="9803456at2"/>
<keyword evidence="9" id="KW-1185">Reference proteome</keyword>
<evidence type="ECO:0000256" key="4">
    <source>
        <dbReference type="ARBA" id="ARBA00022679"/>
    </source>
</evidence>
<dbReference type="KEGG" id="ard:AXF14_10125"/>
<evidence type="ECO:0000256" key="3">
    <source>
        <dbReference type="ARBA" id="ARBA00022519"/>
    </source>
</evidence>
<dbReference type="InterPro" id="IPR004960">
    <property type="entry name" value="LipA_acyltrans"/>
</dbReference>
<evidence type="ECO:0000256" key="5">
    <source>
        <dbReference type="ARBA" id="ARBA00023136"/>
    </source>
</evidence>
<name>A0A0X8JFV3_ACTRD</name>
<dbReference type="Proteomes" id="UP000065220">
    <property type="component" value="Chromosome"/>
</dbReference>
<evidence type="ECO:0000313" key="8">
    <source>
        <dbReference type="EMBL" id="AMD87869.1"/>
    </source>
</evidence>
<dbReference type="PANTHER" id="PTHR30606">
    <property type="entry name" value="LIPID A BIOSYNTHESIS LAUROYL ACYLTRANSFERASE"/>
    <property type="match status" value="1"/>
</dbReference>
<protein>
    <submittedName>
        <fullName evidence="8">Phosphatidylinositol mannoside acyltransferase</fullName>
    </submittedName>
</protein>
<proteinExistence type="predicted"/>
<evidence type="ECO:0000256" key="7">
    <source>
        <dbReference type="SAM" id="MobiDB-lite"/>
    </source>
</evidence>
<dbReference type="PANTHER" id="PTHR30606:SF10">
    <property type="entry name" value="PHOSPHATIDYLINOSITOL MANNOSIDE ACYLTRANSFERASE"/>
    <property type="match status" value="1"/>
</dbReference>
<comment type="subcellular location">
    <subcellularLocation>
        <location evidence="1">Cell inner membrane</location>
    </subcellularLocation>
</comment>
<keyword evidence="5" id="KW-0472">Membrane</keyword>
<dbReference type="CDD" id="cd07984">
    <property type="entry name" value="LPLAT_LABLAT-like"/>
    <property type="match status" value="1"/>
</dbReference>
<dbReference type="AlphaFoldDB" id="A0A0X8JFV3"/>
<accession>A0A0X8JFV3</accession>
<evidence type="ECO:0000256" key="2">
    <source>
        <dbReference type="ARBA" id="ARBA00022475"/>
    </source>
</evidence>
<organism evidence="8 9">
    <name type="scientific">Actinomyces radicidentis</name>
    <dbReference type="NCBI Taxonomy" id="111015"/>
    <lineage>
        <taxon>Bacteria</taxon>
        <taxon>Bacillati</taxon>
        <taxon>Actinomycetota</taxon>
        <taxon>Actinomycetes</taxon>
        <taxon>Actinomycetales</taxon>
        <taxon>Actinomycetaceae</taxon>
        <taxon>Actinomyces</taxon>
    </lineage>
</organism>
<dbReference type="RefSeq" id="WP_067942965.1">
    <property type="nucleotide sequence ID" value="NZ_CAUSVG010000016.1"/>
</dbReference>
<evidence type="ECO:0000256" key="1">
    <source>
        <dbReference type="ARBA" id="ARBA00004533"/>
    </source>
</evidence>
<feature type="compositionally biased region" description="Low complexity" evidence="7">
    <location>
        <begin position="328"/>
        <end position="341"/>
    </location>
</feature>
<keyword evidence="2" id="KW-1003">Cell membrane</keyword>
<dbReference type="STRING" id="111015.AXF14_10125"/>
<dbReference type="GO" id="GO:0009247">
    <property type="term" value="P:glycolipid biosynthetic process"/>
    <property type="evidence" value="ECO:0007669"/>
    <property type="project" value="UniProtKB-ARBA"/>
</dbReference>
<dbReference type="GO" id="GO:0005886">
    <property type="term" value="C:plasma membrane"/>
    <property type="evidence" value="ECO:0007669"/>
    <property type="project" value="UniProtKB-SubCell"/>
</dbReference>
<keyword evidence="3" id="KW-0997">Cell inner membrane</keyword>
<keyword evidence="4 8" id="KW-0808">Transferase</keyword>